<reference evidence="3 4" key="1">
    <citation type="journal article" date="2017" name="Nat. Commun.">
        <title>In situ click chemistry generation of cyclooxygenase-2 inhibitors.</title>
        <authorList>
            <person name="Bhardwaj A."/>
            <person name="Kaur J."/>
            <person name="Wuest M."/>
            <person name="Wuest F."/>
        </authorList>
    </citation>
    <scope>NUCLEOTIDE SEQUENCE [LARGE SCALE GENOMIC DNA]</scope>
    <source>
        <strain evidence="3">S2_012_000_R3_94</strain>
    </source>
</reference>
<proteinExistence type="predicted"/>
<evidence type="ECO:0000313" key="4">
    <source>
        <dbReference type="Proteomes" id="UP000315344"/>
    </source>
</evidence>
<dbReference type="InterPro" id="IPR001638">
    <property type="entry name" value="Solute-binding_3/MltF_N"/>
</dbReference>
<feature type="domain" description="Solute-binding protein family 3/N-terminal" evidence="2">
    <location>
        <begin position="16"/>
        <end position="235"/>
    </location>
</feature>
<evidence type="ECO:0000259" key="2">
    <source>
        <dbReference type="SMART" id="SM00062"/>
    </source>
</evidence>
<dbReference type="EMBL" id="VAFL01000021">
    <property type="protein sequence ID" value="TKW64700.1"/>
    <property type="molecule type" value="Genomic_DNA"/>
</dbReference>
<dbReference type="Pfam" id="PF00497">
    <property type="entry name" value="SBP_bac_3"/>
    <property type="match status" value="1"/>
</dbReference>
<evidence type="ECO:0000313" key="3">
    <source>
        <dbReference type="EMBL" id="TKW64700.1"/>
    </source>
</evidence>
<dbReference type="PANTHER" id="PTHR35936">
    <property type="entry name" value="MEMBRANE-BOUND LYTIC MUREIN TRANSGLYCOSYLASE F"/>
    <property type="match status" value="1"/>
</dbReference>
<sequence>MITSKTLSDQFAPTGVLRVALNHGNPVLVRRDATGQPQGVSVELARLLASRLELELSFVEYERAYDVSSSAESNEWDVCFLAVDLQRARTIAFTHPYLQIEGCYLAGPQCAAVDSDALVESGVPVGVVKGSAYCLTLKRKPGADHLVEFDNISAALGALDSAAVAAIGGIGAVMEKVATQRPGSRVLKPAFMNIRQSMATPQGRPDALAELEAFLADTARQGVIGDILELHGIERDSALHVPPTKRRIER</sequence>
<keyword evidence="1" id="KW-0732">Signal</keyword>
<dbReference type="AlphaFoldDB" id="A0A533I3Y9"/>
<dbReference type="SMART" id="SM00062">
    <property type="entry name" value="PBPb"/>
    <property type="match status" value="1"/>
</dbReference>
<dbReference type="PANTHER" id="PTHR35936:SF17">
    <property type="entry name" value="ARGININE-BINDING EXTRACELLULAR PROTEIN ARTP"/>
    <property type="match status" value="1"/>
</dbReference>
<accession>A0A533I3Y9</accession>
<protein>
    <submittedName>
        <fullName evidence="3">Transporter substrate-binding domain-containing protein</fullName>
    </submittedName>
</protein>
<dbReference type="SUPFAM" id="SSF53850">
    <property type="entry name" value="Periplasmic binding protein-like II"/>
    <property type="match status" value="1"/>
</dbReference>
<dbReference type="Proteomes" id="UP000315344">
    <property type="component" value="Unassembled WGS sequence"/>
</dbReference>
<dbReference type="Gene3D" id="3.40.190.10">
    <property type="entry name" value="Periplasmic binding protein-like II"/>
    <property type="match status" value="2"/>
</dbReference>
<evidence type="ECO:0000256" key="1">
    <source>
        <dbReference type="ARBA" id="ARBA00022729"/>
    </source>
</evidence>
<organism evidence="3 4">
    <name type="scientific">Paracoccus denitrificans</name>
    <dbReference type="NCBI Taxonomy" id="266"/>
    <lineage>
        <taxon>Bacteria</taxon>
        <taxon>Pseudomonadati</taxon>
        <taxon>Pseudomonadota</taxon>
        <taxon>Alphaproteobacteria</taxon>
        <taxon>Rhodobacterales</taxon>
        <taxon>Paracoccaceae</taxon>
        <taxon>Paracoccus</taxon>
    </lineage>
</organism>
<gene>
    <name evidence="3" type="ORF">DI616_17765</name>
</gene>
<comment type="caution">
    <text evidence="3">The sequence shown here is derived from an EMBL/GenBank/DDBJ whole genome shotgun (WGS) entry which is preliminary data.</text>
</comment>
<name>A0A533I3Y9_PARDE</name>